<proteinExistence type="inferred from homology"/>
<evidence type="ECO:0000313" key="3">
    <source>
        <dbReference type="EMBL" id="OAJ41042.1"/>
    </source>
</evidence>
<dbReference type="InterPro" id="IPR014812">
    <property type="entry name" value="Vps51"/>
</dbReference>
<dbReference type="VEuPathDB" id="FungiDB:BDEG_24702"/>
<dbReference type="PANTHER" id="PTHR15954:SF4">
    <property type="entry name" value="VACUOLAR PROTEIN SORTING-ASSOCIATED PROTEIN 51 HOMOLOG"/>
    <property type="match status" value="1"/>
</dbReference>
<name>A0A177WMH4_BATDL</name>
<dbReference type="GO" id="GO:0000938">
    <property type="term" value="C:GARP complex"/>
    <property type="evidence" value="ECO:0007669"/>
    <property type="project" value="TreeGrafter"/>
</dbReference>
<feature type="region of interest" description="Disordered" evidence="2">
    <location>
        <begin position="1"/>
        <end position="42"/>
    </location>
</feature>
<gene>
    <name evidence="3" type="ORF">BDEG_24702</name>
</gene>
<reference evidence="3 4" key="1">
    <citation type="submission" date="2006-10" db="EMBL/GenBank/DDBJ databases">
        <title>The Genome Sequence of Batrachochytrium dendrobatidis JEL423.</title>
        <authorList>
            <consortium name="The Broad Institute Genome Sequencing Platform"/>
            <person name="Birren B."/>
            <person name="Lander E."/>
            <person name="Galagan J."/>
            <person name="Cuomo C."/>
            <person name="Devon K."/>
            <person name="Jaffe D."/>
            <person name="Butler J."/>
            <person name="Alvarez P."/>
            <person name="Gnerre S."/>
            <person name="Grabherr M."/>
            <person name="Kleber M."/>
            <person name="Mauceli E."/>
            <person name="Brockman W."/>
            <person name="Young S."/>
            <person name="LaButti K."/>
            <person name="Sykes S."/>
            <person name="DeCaprio D."/>
            <person name="Crawford M."/>
            <person name="Koehrsen M."/>
            <person name="Engels R."/>
            <person name="Montgomery P."/>
            <person name="Pearson M."/>
            <person name="Howarth C."/>
            <person name="Larson L."/>
            <person name="White J."/>
            <person name="O'Leary S."/>
            <person name="Kodira C."/>
            <person name="Zeng Q."/>
            <person name="Yandava C."/>
            <person name="Alvarado L."/>
            <person name="Longcore J."/>
            <person name="James T."/>
        </authorList>
    </citation>
    <scope>NUCLEOTIDE SEQUENCE [LARGE SCALE GENOMIC DNA]</scope>
    <source>
        <strain evidence="3 4">JEL423</strain>
    </source>
</reference>
<dbReference type="GO" id="GO:0007030">
    <property type="term" value="P:Golgi organization"/>
    <property type="evidence" value="ECO:0007669"/>
    <property type="project" value="TreeGrafter"/>
</dbReference>
<dbReference type="EMBL" id="DS022305">
    <property type="protein sequence ID" value="OAJ41042.1"/>
    <property type="molecule type" value="Genomic_DNA"/>
</dbReference>
<feature type="compositionally biased region" description="Polar residues" evidence="2">
    <location>
        <begin position="837"/>
        <end position="846"/>
    </location>
</feature>
<feature type="compositionally biased region" description="Low complexity" evidence="2">
    <location>
        <begin position="21"/>
        <end position="36"/>
    </location>
</feature>
<dbReference type="GO" id="GO:0016020">
    <property type="term" value="C:membrane"/>
    <property type="evidence" value="ECO:0007669"/>
    <property type="project" value="TreeGrafter"/>
</dbReference>
<dbReference type="STRING" id="403673.A0A177WMH4"/>
<dbReference type="GO" id="GO:0005829">
    <property type="term" value="C:cytosol"/>
    <property type="evidence" value="ECO:0007669"/>
    <property type="project" value="GOC"/>
</dbReference>
<dbReference type="GO" id="GO:0048193">
    <property type="term" value="P:Golgi vesicle transport"/>
    <property type="evidence" value="ECO:0007669"/>
    <property type="project" value="TreeGrafter"/>
</dbReference>
<dbReference type="GO" id="GO:0032456">
    <property type="term" value="P:endocytic recycling"/>
    <property type="evidence" value="ECO:0007669"/>
    <property type="project" value="TreeGrafter"/>
</dbReference>
<protein>
    <submittedName>
        <fullName evidence="3">Uncharacterized protein</fullName>
    </submittedName>
</protein>
<dbReference type="OrthoDB" id="203678at2759"/>
<sequence>MSLLATPDTTHHPASPLIGTPVRDSASSSPRPSQPSRKGRRDLLKDYYGLAESTVTEKSAAVSSTTSAQIQSDATSPMSVATELFPKRADPIDNDSEAYHPELALNKMLKEMTLPELIKKDNQLVSEIKDLDGSMKTLVYENYSKFISATDTIRKMKVNAEEMETQISLLEKRIGAITGSAENIHATLAPQRAKIHQLSGVHNLIKKLNFLFELPNKLTECVKAKQYSQAAAYYAKTGRLLTHYKHMQIFRQIEEECALIIADVGRRVREKFEADKASIHQITENVGLMIGLGSSLPLDLAKEYISRVSIQFNKKFKLESAPLIELSNSQLGHALPTARTTLQVSESALSNQPSSETNITIGLISKFNTWFLGELCIFVDSFDVYFLRQYETPANFPLSSQTRDSLNIRQSVLADSRSAPINDQSTALLKASLNMAQMSQEDREEARRLLFLFIEQTQSAYFSLVETLLQLPNDISRALPTLYVEILATIRTDITKIEAISEPSLALPFGADGLKSTRVLSSLSASMNSRLDEMSIFILNKIIFGVFGKVRQEFSVRWKEVQITSQVDVFTTVRYITSWIKETLIAHALPILENFIFPEPSQQVGSKVDVIAKQIRDTLLVFWTDLGNDMLRETSADLRFSAEHDATVVPLSTLQTSKTVTEPMRILILSRLALEWSKGSIESVFSMYAERILMAGSPHDVANDRSGASSPSKSSVRSQKSDVSSPTITLDQDLMSKAHEIASTYRRTSQSLLLRYVQIHVCGITNRIKKYMDDLLRGAVDVPIRSVSKIWLELSIELQNIQRDVKSSIDEESTGDSRRRSLETTKRARTNFPGLRNSGSAMISNGGSSANTLASSGGSNISLGISGRPTATLRYASSMASTGSTNGAYGLGSGGNGNNLTRPTTIVRHAPFAQFSAASNVPARTPERFESLLNDIDKLFEERVEYLPSVIEFSRSAVMSALAKMIIKCLTEQVRVSVLPGPAFQQIQVDVAYLRTQYWCHIKDERLLTSLLDTCIHNASQRCLDPIVLDSLVCLSYMICDNGCC</sequence>
<reference evidence="3 4" key="2">
    <citation type="submission" date="2016-05" db="EMBL/GenBank/DDBJ databases">
        <title>Lineage-specific infection strategies underlie the spectrum of fungal disease in amphibians.</title>
        <authorList>
            <person name="Cuomo C.A."/>
            <person name="Farrer R.A."/>
            <person name="James T."/>
            <person name="Longcore J."/>
            <person name="Birren B."/>
        </authorList>
    </citation>
    <scope>NUCLEOTIDE SEQUENCE [LARGE SCALE GENOMIC DNA]</scope>
    <source>
        <strain evidence="3 4">JEL423</strain>
    </source>
</reference>
<accession>A0A177WMH4</accession>
<dbReference type="GO" id="GO:1990745">
    <property type="term" value="C:EARP complex"/>
    <property type="evidence" value="ECO:0007669"/>
    <property type="project" value="TreeGrafter"/>
</dbReference>
<dbReference type="Proteomes" id="UP000077115">
    <property type="component" value="Unassembled WGS sequence"/>
</dbReference>
<comment type="similarity">
    <text evidence="1">Belongs to the VPS51 family.</text>
</comment>
<dbReference type="GO" id="GO:0042147">
    <property type="term" value="P:retrograde transport, endosome to Golgi"/>
    <property type="evidence" value="ECO:0007669"/>
    <property type="project" value="TreeGrafter"/>
</dbReference>
<dbReference type="Pfam" id="PF08700">
    <property type="entry name" value="VPS51_Exo84_N"/>
    <property type="match status" value="1"/>
</dbReference>
<feature type="region of interest" description="Disordered" evidence="2">
    <location>
        <begin position="806"/>
        <end position="846"/>
    </location>
</feature>
<dbReference type="PANTHER" id="PTHR15954">
    <property type="entry name" value="VACUOLAR PROTEIN SORTING-ASSOCIATED PROTEIN 51 HOMOLOG"/>
    <property type="match status" value="1"/>
</dbReference>
<evidence type="ECO:0000313" key="4">
    <source>
        <dbReference type="Proteomes" id="UP000077115"/>
    </source>
</evidence>
<organism evidence="3 4">
    <name type="scientific">Batrachochytrium dendrobatidis (strain JEL423)</name>
    <dbReference type="NCBI Taxonomy" id="403673"/>
    <lineage>
        <taxon>Eukaryota</taxon>
        <taxon>Fungi</taxon>
        <taxon>Fungi incertae sedis</taxon>
        <taxon>Chytridiomycota</taxon>
        <taxon>Chytridiomycota incertae sedis</taxon>
        <taxon>Chytridiomycetes</taxon>
        <taxon>Rhizophydiales</taxon>
        <taxon>Rhizophydiales incertae sedis</taxon>
        <taxon>Batrachochytrium</taxon>
    </lineage>
</organism>
<feature type="compositionally biased region" description="Basic and acidic residues" evidence="2">
    <location>
        <begin position="806"/>
        <end position="826"/>
    </location>
</feature>
<dbReference type="AlphaFoldDB" id="A0A177WMH4"/>
<evidence type="ECO:0000256" key="2">
    <source>
        <dbReference type="SAM" id="MobiDB-lite"/>
    </source>
</evidence>
<feature type="region of interest" description="Disordered" evidence="2">
    <location>
        <begin position="58"/>
        <end position="79"/>
    </location>
</feature>
<evidence type="ECO:0000256" key="1">
    <source>
        <dbReference type="ARBA" id="ARBA00006080"/>
    </source>
</evidence>
<feature type="compositionally biased region" description="Low complexity" evidence="2">
    <location>
        <begin position="704"/>
        <end position="726"/>
    </location>
</feature>
<feature type="region of interest" description="Disordered" evidence="2">
    <location>
        <begin position="700"/>
        <end position="727"/>
    </location>
</feature>